<evidence type="ECO:0000313" key="1">
    <source>
        <dbReference type="EMBL" id="UUC44011.1"/>
    </source>
</evidence>
<accession>A0ABY5IMF0</accession>
<protein>
    <recommendedName>
        <fullName evidence="3">Bacteriocin</fullName>
    </recommendedName>
</protein>
<sequence>MKNIGNNSRDLKLTGSKIFMESKSLGNQRFLFQQNFMMSSEQMIAPGGTTTCMGCTCTSCCC</sequence>
<evidence type="ECO:0000313" key="2">
    <source>
        <dbReference type="Proteomes" id="UP001059844"/>
    </source>
</evidence>
<gene>
    <name evidence="1" type="ORF">NOX80_10240</name>
</gene>
<keyword evidence="2" id="KW-1185">Reference proteome</keyword>
<evidence type="ECO:0008006" key="3">
    <source>
        <dbReference type="Google" id="ProtNLM"/>
    </source>
</evidence>
<dbReference type="RefSeq" id="WP_256549679.1">
    <property type="nucleotide sequence ID" value="NZ_CP101751.1"/>
</dbReference>
<proteinExistence type="predicted"/>
<dbReference type="EMBL" id="CP101751">
    <property type="protein sequence ID" value="UUC44011.1"/>
    <property type="molecule type" value="Genomic_DNA"/>
</dbReference>
<name>A0ABY5IMF0_9FLAO</name>
<organism evidence="1 2">
    <name type="scientific">Flavobacterium cerinum</name>
    <dbReference type="NCBI Taxonomy" id="2502784"/>
    <lineage>
        <taxon>Bacteria</taxon>
        <taxon>Pseudomonadati</taxon>
        <taxon>Bacteroidota</taxon>
        <taxon>Flavobacteriia</taxon>
        <taxon>Flavobacteriales</taxon>
        <taxon>Flavobacteriaceae</taxon>
        <taxon>Flavobacterium</taxon>
    </lineage>
</organism>
<reference evidence="1" key="1">
    <citation type="submission" date="2022-07" db="EMBL/GenBank/DDBJ databases">
        <title>Isolation, identification, and degradation of a PFOSA degrading strain from sewage treatment plant.</title>
        <authorList>
            <person name="Zhang L."/>
            <person name="Huo Y."/>
        </authorList>
    </citation>
    <scope>NUCLEOTIDE SEQUENCE</scope>
    <source>
        <strain evidence="1">C1</strain>
    </source>
</reference>
<dbReference type="Proteomes" id="UP001059844">
    <property type="component" value="Chromosome"/>
</dbReference>